<dbReference type="PANTHER" id="PTHR11003">
    <property type="entry name" value="POTASSIUM CHANNEL, SUBFAMILY K"/>
    <property type="match status" value="1"/>
</dbReference>
<keyword evidence="3 8" id="KW-0812">Transmembrane</keyword>
<dbReference type="PRINTS" id="PR01333">
    <property type="entry name" value="2POREKCHANEL"/>
</dbReference>
<comment type="subcellular location">
    <subcellularLocation>
        <location evidence="1">Membrane</location>
        <topology evidence="1">Multi-pass membrane protein</topology>
    </subcellularLocation>
</comment>
<keyword evidence="7 8" id="KW-0407">Ion channel</keyword>
<evidence type="ECO:0000256" key="9">
    <source>
        <dbReference type="SAM" id="MobiDB-lite"/>
    </source>
</evidence>
<dbReference type="Pfam" id="PF07885">
    <property type="entry name" value="Ion_trans_2"/>
    <property type="match status" value="2"/>
</dbReference>
<keyword evidence="13" id="KW-1185">Reference proteome</keyword>
<gene>
    <name evidence="12" type="ORF">D0Z07_3399</name>
</gene>
<feature type="compositionally biased region" description="Acidic residues" evidence="9">
    <location>
        <begin position="27"/>
        <end position="36"/>
    </location>
</feature>
<feature type="domain" description="Potassium channel" evidence="11">
    <location>
        <begin position="220"/>
        <end position="290"/>
    </location>
</feature>
<dbReference type="InterPro" id="IPR013099">
    <property type="entry name" value="K_chnl_dom"/>
</dbReference>
<sequence length="641" mass="71895">MTASTASHSAPDEGAEDTYTADKASEEVEMGSDSTEDDKQFYERTYIWYTETVFPLASACFGPMASAFNICALAEDWRVFIPPGGTEAQEVAIADPTWVVIINAVSLAIGVLANLALLLGMAHRLSFTISQPITIAGWYISSILLLVIIGLTPSHLDIYTEYAFAQPFVYACLAASIYFFLASLLVFTTLYAKKGHYSPDFSETLTLPQRTLMAQSTSFIVYLMCGAAVFSHIEHWRLVDGLYWATITLLTIGYGDIVPVTHLGRSLIIPYAIAGIIMLGLVAGSVGSLVLDRAQRKMSARWTIRERSRLERRTAAPRPEGATDIGKERREFNDMRRIQSRAQNRHRWTILAISIFALFMLWLFGAAVFWRTENTIHSFQTSRWSYFDAVYFVFISLLTIGYGDFAVRSNVGRPVFVFWGLLAIPTMTILIASMGATVLVLIKGIIQRIDAFVVLPHEGGGEKTSFSRKAFHHAKLKHKVRVGHNGAGKSGPGHDGHLYGHEIHSGGIRDPNSGKILNLERHTEDVPRIDYSHDEAVQMRNFLLAKEIRALFEDMPDSQKKYSYEEWARYLKLLGVRHRASDVASVIDAHSEQRDQEVRSEWGWLRDDGPLFGKKSEPEWVLDRLTKALVDNLRPDDMANK</sequence>
<feature type="transmembrane region" description="Helical" evidence="10">
    <location>
        <begin position="389"/>
        <end position="407"/>
    </location>
</feature>
<dbReference type="SUPFAM" id="SSF81324">
    <property type="entry name" value="Voltage-gated potassium channels"/>
    <property type="match status" value="2"/>
</dbReference>
<dbReference type="AlphaFoldDB" id="A0A9P6VM47"/>
<comment type="caution">
    <text evidence="12">The sequence shown here is derived from an EMBL/GenBank/DDBJ whole genome shotgun (WGS) entry which is preliminary data.</text>
</comment>
<dbReference type="OrthoDB" id="297496at2759"/>
<evidence type="ECO:0000259" key="11">
    <source>
        <dbReference type="Pfam" id="PF07885"/>
    </source>
</evidence>
<dbReference type="EMBL" id="VNKQ01000006">
    <property type="protein sequence ID" value="KAG0650110.1"/>
    <property type="molecule type" value="Genomic_DNA"/>
</dbReference>
<evidence type="ECO:0000256" key="2">
    <source>
        <dbReference type="ARBA" id="ARBA00022448"/>
    </source>
</evidence>
<feature type="transmembrane region" description="Helical" evidence="10">
    <location>
        <begin position="348"/>
        <end position="369"/>
    </location>
</feature>
<evidence type="ECO:0000256" key="5">
    <source>
        <dbReference type="ARBA" id="ARBA00023065"/>
    </source>
</evidence>
<dbReference type="PANTHER" id="PTHR11003:SF342">
    <property type="entry name" value="OUTWARD-RECTIFIER POTASSIUM CHANNEL TOK1"/>
    <property type="match status" value="1"/>
</dbReference>
<accession>A0A9P6VM47</accession>
<dbReference type="InterPro" id="IPR003280">
    <property type="entry name" value="2pore_dom_K_chnl"/>
</dbReference>
<dbReference type="Gene3D" id="1.10.287.70">
    <property type="match status" value="2"/>
</dbReference>
<feature type="transmembrane region" description="Helical" evidence="10">
    <location>
        <begin position="98"/>
        <end position="123"/>
    </location>
</feature>
<evidence type="ECO:0000256" key="8">
    <source>
        <dbReference type="RuleBase" id="RU003857"/>
    </source>
</evidence>
<dbReference type="GO" id="GO:0015271">
    <property type="term" value="F:outward rectifier potassium channel activity"/>
    <property type="evidence" value="ECO:0007669"/>
    <property type="project" value="TreeGrafter"/>
</dbReference>
<evidence type="ECO:0000256" key="7">
    <source>
        <dbReference type="ARBA" id="ARBA00023303"/>
    </source>
</evidence>
<feature type="transmembrane region" description="Helical" evidence="10">
    <location>
        <begin position="416"/>
        <end position="442"/>
    </location>
</feature>
<evidence type="ECO:0000256" key="3">
    <source>
        <dbReference type="ARBA" id="ARBA00022692"/>
    </source>
</evidence>
<keyword evidence="4 10" id="KW-1133">Transmembrane helix</keyword>
<evidence type="ECO:0000313" key="12">
    <source>
        <dbReference type="EMBL" id="KAG0650110.1"/>
    </source>
</evidence>
<feature type="transmembrane region" description="Helical" evidence="10">
    <location>
        <begin position="242"/>
        <end position="262"/>
    </location>
</feature>
<dbReference type="GO" id="GO:0022841">
    <property type="term" value="F:potassium ion leak channel activity"/>
    <property type="evidence" value="ECO:0007669"/>
    <property type="project" value="TreeGrafter"/>
</dbReference>
<comment type="similarity">
    <text evidence="8">Belongs to the two pore domain potassium channel (TC 1.A.1.8) family.</text>
</comment>
<reference evidence="12" key="1">
    <citation type="submission" date="2019-07" db="EMBL/GenBank/DDBJ databases">
        <title>Hyphodiscus hymeniophilus genome sequencing and assembly.</title>
        <authorList>
            <person name="Kramer G."/>
            <person name="Nodwell J."/>
        </authorList>
    </citation>
    <scope>NUCLEOTIDE SEQUENCE</scope>
    <source>
        <strain evidence="12">ATCC 34498</strain>
    </source>
</reference>
<keyword evidence="2 8" id="KW-0813">Transport</keyword>
<protein>
    <submittedName>
        <fullName evidence="12">Two-domain outward rectifier K(+) channel YORK</fullName>
    </submittedName>
</protein>
<evidence type="ECO:0000256" key="4">
    <source>
        <dbReference type="ARBA" id="ARBA00022989"/>
    </source>
</evidence>
<evidence type="ECO:0000256" key="10">
    <source>
        <dbReference type="SAM" id="Phobius"/>
    </source>
</evidence>
<organism evidence="12 13">
    <name type="scientific">Hyphodiscus hymeniophilus</name>
    <dbReference type="NCBI Taxonomy" id="353542"/>
    <lineage>
        <taxon>Eukaryota</taxon>
        <taxon>Fungi</taxon>
        <taxon>Dikarya</taxon>
        <taxon>Ascomycota</taxon>
        <taxon>Pezizomycotina</taxon>
        <taxon>Leotiomycetes</taxon>
        <taxon>Helotiales</taxon>
        <taxon>Hyphodiscaceae</taxon>
        <taxon>Hyphodiscus</taxon>
    </lineage>
</organism>
<evidence type="ECO:0000313" key="13">
    <source>
        <dbReference type="Proteomes" id="UP000785200"/>
    </source>
</evidence>
<proteinExistence type="inferred from homology"/>
<keyword evidence="6 10" id="KW-0472">Membrane</keyword>
<evidence type="ECO:0000256" key="1">
    <source>
        <dbReference type="ARBA" id="ARBA00004141"/>
    </source>
</evidence>
<feature type="transmembrane region" description="Helical" evidence="10">
    <location>
        <begin position="135"/>
        <end position="156"/>
    </location>
</feature>
<feature type="domain" description="Potassium channel" evidence="11">
    <location>
        <begin position="359"/>
        <end position="437"/>
    </location>
</feature>
<feature type="region of interest" description="Disordered" evidence="9">
    <location>
        <begin position="1"/>
        <end position="36"/>
    </location>
</feature>
<dbReference type="GO" id="GO:0030322">
    <property type="term" value="P:stabilization of membrane potential"/>
    <property type="evidence" value="ECO:0007669"/>
    <property type="project" value="TreeGrafter"/>
</dbReference>
<dbReference type="Proteomes" id="UP000785200">
    <property type="component" value="Unassembled WGS sequence"/>
</dbReference>
<feature type="transmembrane region" description="Helical" evidence="10">
    <location>
        <begin position="268"/>
        <end position="291"/>
    </location>
</feature>
<keyword evidence="5 8" id="KW-0406">Ion transport</keyword>
<evidence type="ECO:0000256" key="6">
    <source>
        <dbReference type="ARBA" id="ARBA00023136"/>
    </source>
</evidence>
<name>A0A9P6VM47_9HELO</name>
<dbReference type="GO" id="GO:0005886">
    <property type="term" value="C:plasma membrane"/>
    <property type="evidence" value="ECO:0007669"/>
    <property type="project" value="TreeGrafter"/>
</dbReference>
<feature type="transmembrane region" description="Helical" evidence="10">
    <location>
        <begin position="168"/>
        <end position="192"/>
    </location>
</feature>
<feature type="transmembrane region" description="Helical" evidence="10">
    <location>
        <begin position="212"/>
        <end position="230"/>
    </location>
</feature>